<dbReference type="Gene3D" id="2.40.320.10">
    <property type="entry name" value="Hypothetical Protein Pfu-838710-001"/>
    <property type="match status" value="1"/>
</dbReference>
<protein>
    <submittedName>
        <fullName evidence="2">CYTH domain-containing protein</fullName>
    </submittedName>
</protein>
<dbReference type="PANTHER" id="PTHR39569:SF1">
    <property type="entry name" value="INORGANIC TRIPHOSPHATASE"/>
    <property type="match status" value="1"/>
</dbReference>
<dbReference type="PROSITE" id="PS51707">
    <property type="entry name" value="CYTH"/>
    <property type="match status" value="1"/>
</dbReference>
<dbReference type="PANTHER" id="PTHR39569">
    <property type="entry name" value="INORGANIC TRIPHOSPHATASE"/>
    <property type="match status" value="1"/>
</dbReference>
<dbReference type="EMBL" id="CAADEX010000099">
    <property type="protein sequence ID" value="VFJ61212.1"/>
    <property type="molecule type" value="Genomic_DNA"/>
</dbReference>
<evidence type="ECO:0000259" key="1">
    <source>
        <dbReference type="PROSITE" id="PS51707"/>
    </source>
</evidence>
<dbReference type="GO" id="GO:0050355">
    <property type="term" value="F:inorganic triphosphate phosphatase activity"/>
    <property type="evidence" value="ECO:0007669"/>
    <property type="project" value="InterPro"/>
</dbReference>
<dbReference type="Pfam" id="PF01928">
    <property type="entry name" value="CYTH"/>
    <property type="match status" value="1"/>
</dbReference>
<dbReference type="InterPro" id="IPR023577">
    <property type="entry name" value="CYTH_domain"/>
</dbReference>
<dbReference type="InterPro" id="IPR033469">
    <property type="entry name" value="CYTH-like_dom_sf"/>
</dbReference>
<feature type="domain" description="CYTH" evidence="1">
    <location>
        <begin position="4"/>
        <end position="211"/>
    </location>
</feature>
<dbReference type="InterPro" id="IPR039013">
    <property type="entry name" value="YgiF"/>
</dbReference>
<sequence>MPIETELKLRFLSPGDAEGFPAHPLLAHAGVGAIERLTATYYDTPDRELSALGVALRVRREGGRLLQTVKTAGLVAGGLHRRQEWEVEVREDNAPDLGRLPDALRREVPLDDGLLGRIKPCFVTDFRRAKWILPLKPPLGGESGTGYVEVCLDRGEIRAGGRMEPICEVELELKGSDDPAPLYEMARQLQEALPLVMEDASKAQRGYALMG</sequence>
<gene>
    <name evidence="2" type="ORF">BECKDK2373B_GA0170837_109913</name>
</gene>
<dbReference type="GO" id="GO:0046872">
    <property type="term" value="F:metal ion binding"/>
    <property type="evidence" value="ECO:0007669"/>
    <property type="project" value="TreeGrafter"/>
</dbReference>
<accession>A0A450T3P6</accession>
<organism evidence="2">
    <name type="scientific">Candidatus Kentrum sp. DK</name>
    <dbReference type="NCBI Taxonomy" id="2126562"/>
    <lineage>
        <taxon>Bacteria</taxon>
        <taxon>Pseudomonadati</taxon>
        <taxon>Pseudomonadota</taxon>
        <taxon>Gammaproteobacteria</taxon>
        <taxon>Candidatus Kentrum</taxon>
    </lineage>
</organism>
<evidence type="ECO:0000313" key="2">
    <source>
        <dbReference type="EMBL" id="VFJ61212.1"/>
    </source>
</evidence>
<reference evidence="2" key="1">
    <citation type="submission" date="2019-02" db="EMBL/GenBank/DDBJ databases">
        <authorList>
            <person name="Gruber-Vodicka R. H."/>
            <person name="Seah K. B. B."/>
        </authorList>
    </citation>
    <scope>NUCLEOTIDE SEQUENCE</scope>
    <source>
        <strain evidence="2">BECK_DK47</strain>
    </source>
</reference>
<proteinExistence type="predicted"/>
<dbReference type="SUPFAM" id="SSF55154">
    <property type="entry name" value="CYTH-like phosphatases"/>
    <property type="match status" value="1"/>
</dbReference>
<dbReference type="AlphaFoldDB" id="A0A450T3P6"/>
<name>A0A450T3P6_9GAMM</name>
<dbReference type="SMART" id="SM01118">
    <property type="entry name" value="CYTH"/>
    <property type="match status" value="1"/>
</dbReference>
<dbReference type="CDD" id="cd07756">
    <property type="entry name" value="CYTH-like_Pase_CHAD"/>
    <property type="match status" value="1"/>
</dbReference>